<dbReference type="Proteomes" id="UP000663844">
    <property type="component" value="Unassembled WGS sequence"/>
</dbReference>
<dbReference type="AlphaFoldDB" id="A0A818VFQ2"/>
<sequence>MRYYQQIIIAAIFMQLLVSCWARTRFISDPLLATSGLWNDVEEIDNTENNNDHIFAERAVPWTMKAKKAYRAGSRYDGEERRKKYLGEPVNYQGGHSLQGLWAMPGRR</sequence>
<reference evidence="5" key="1">
    <citation type="submission" date="2021-02" db="EMBL/GenBank/DDBJ databases">
        <authorList>
            <person name="Nowell W R."/>
        </authorList>
    </citation>
    <scope>NUCLEOTIDE SEQUENCE</scope>
</reference>
<keyword evidence="1" id="KW-0732">Signal</keyword>
<dbReference type="Proteomes" id="UP000663881">
    <property type="component" value="Unassembled WGS sequence"/>
</dbReference>
<name>A0A818VFQ2_9BILA</name>
<organism evidence="5 6">
    <name type="scientific">Adineta steineri</name>
    <dbReference type="NCBI Taxonomy" id="433720"/>
    <lineage>
        <taxon>Eukaryota</taxon>
        <taxon>Metazoa</taxon>
        <taxon>Spiralia</taxon>
        <taxon>Gnathifera</taxon>
        <taxon>Rotifera</taxon>
        <taxon>Eurotatoria</taxon>
        <taxon>Bdelloidea</taxon>
        <taxon>Adinetida</taxon>
        <taxon>Adinetidae</taxon>
        <taxon>Adineta</taxon>
    </lineage>
</organism>
<dbReference type="EMBL" id="CAJOAZ010000780">
    <property type="protein sequence ID" value="CAF3712148.1"/>
    <property type="molecule type" value="Genomic_DNA"/>
</dbReference>
<evidence type="ECO:0000313" key="5">
    <source>
        <dbReference type="EMBL" id="CAF3712148.1"/>
    </source>
</evidence>
<dbReference type="PROSITE" id="PS51257">
    <property type="entry name" value="PROKAR_LIPOPROTEIN"/>
    <property type="match status" value="1"/>
</dbReference>
<dbReference type="EMBL" id="CAJOAY010000394">
    <property type="protein sequence ID" value="CAF3653486.1"/>
    <property type="molecule type" value="Genomic_DNA"/>
</dbReference>
<dbReference type="EMBL" id="CAJNON010000562">
    <property type="protein sequence ID" value="CAF1317215.1"/>
    <property type="molecule type" value="Genomic_DNA"/>
</dbReference>
<protein>
    <submittedName>
        <fullName evidence="5">Uncharacterized protein</fullName>
    </submittedName>
</protein>
<dbReference type="Proteomes" id="UP000663891">
    <property type="component" value="Unassembled WGS sequence"/>
</dbReference>
<feature type="chain" id="PRO_5036234315" evidence="1">
    <location>
        <begin position="23"/>
        <end position="108"/>
    </location>
</feature>
<evidence type="ECO:0000313" key="4">
    <source>
        <dbReference type="EMBL" id="CAF3653486.1"/>
    </source>
</evidence>
<gene>
    <name evidence="2" type="ORF">JYZ213_LOCUS31214</name>
    <name evidence="4" type="ORF">OKA104_LOCUS9337</name>
    <name evidence="5" type="ORF">OXD698_LOCUS13036</name>
    <name evidence="3" type="ORF">VCS650_LOCUS31932</name>
</gene>
<evidence type="ECO:0000313" key="2">
    <source>
        <dbReference type="EMBL" id="CAF1280653.1"/>
    </source>
</evidence>
<proteinExistence type="predicted"/>
<evidence type="ECO:0000256" key="1">
    <source>
        <dbReference type="SAM" id="SignalP"/>
    </source>
</evidence>
<evidence type="ECO:0000313" key="6">
    <source>
        <dbReference type="Proteomes" id="UP000663844"/>
    </source>
</evidence>
<accession>A0A818VFQ2</accession>
<evidence type="ECO:0000313" key="3">
    <source>
        <dbReference type="EMBL" id="CAF1317215.1"/>
    </source>
</evidence>
<dbReference type="Proteomes" id="UP000663845">
    <property type="component" value="Unassembled WGS sequence"/>
</dbReference>
<feature type="signal peptide" evidence="1">
    <location>
        <begin position="1"/>
        <end position="22"/>
    </location>
</feature>
<dbReference type="EMBL" id="CAJNOG010000520">
    <property type="protein sequence ID" value="CAF1280653.1"/>
    <property type="molecule type" value="Genomic_DNA"/>
</dbReference>
<dbReference type="OrthoDB" id="10027042at2759"/>
<comment type="caution">
    <text evidence="5">The sequence shown here is derived from an EMBL/GenBank/DDBJ whole genome shotgun (WGS) entry which is preliminary data.</text>
</comment>